<evidence type="ECO:0000259" key="7">
    <source>
        <dbReference type="Pfam" id="PF00175"/>
    </source>
</evidence>
<evidence type="ECO:0000259" key="8">
    <source>
        <dbReference type="Pfam" id="PF00970"/>
    </source>
</evidence>
<dbReference type="SUPFAM" id="SSF52343">
    <property type="entry name" value="Ferredoxin reductase-like, C-terminal NADP-linked domain"/>
    <property type="match status" value="1"/>
</dbReference>
<feature type="binding site" evidence="6">
    <location>
        <position position="31"/>
    </location>
    <ligand>
        <name>FAD</name>
        <dbReference type="ChEBI" id="CHEBI:57692"/>
    </ligand>
</feature>
<dbReference type="Gene3D" id="2.40.30.10">
    <property type="entry name" value="Translation factors"/>
    <property type="match status" value="1"/>
</dbReference>
<dbReference type="InterPro" id="IPR017938">
    <property type="entry name" value="Riboflavin_synthase-like_b-brl"/>
</dbReference>
<dbReference type="InterPro" id="IPR001834">
    <property type="entry name" value="CBR-like"/>
</dbReference>
<evidence type="ECO:0000256" key="1">
    <source>
        <dbReference type="ARBA" id="ARBA00001974"/>
    </source>
</evidence>
<comment type="cofactor">
    <cofactor evidence="1 6">
        <name>FAD</name>
        <dbReference type="ChEBI" id="CHEBI:57692"/>
    </cofactor>
</comment>
<evidence type="ECO:0000256" key="3">
    <source>
        <dbReference type="ARBA" id="ARBA00022630"/>
    </source>
</evidence>
<keyword evidence="4 6" id="KW-0274">FAD</keyword>
<evidence type="ECO:0000256" key="6">
    <source>
        <dbReference type="PIRSR" id="PIRSR601834-1"/>
    </source>
</evidence>
<feature type="domain" description="Flavoprotein pyridine nucleotide cytochrome reductase-like FAD-binding" evidence="8">
    <location>
        <begin position="1"/>
        <end position="73"/>
    </location>
</feature>
<dbReference type="InterPro" id="IPR008333">
    <property type="entry name" value="Cbr1-like_FAD-bd_dom"/>
</dbReference>
<evidence type="ECO:0000256" key="4">
    <source>
        <dbReference type="ARBA" id="ARBA00022827"/>
    </source>
</evidence>
<dbReference type="Pfam" id="PF00175">
    <property type="entry name" value="NAD_binding_1"/>
    <property type="match status" value="1"/>
</dbReference>
<evidence type="ECO:0000313" key="9">
    <source>
        <dbReference type="EMBL" id="CAG8813359.1"/>
    </source>
</evidence>
<keyword evidence="5" id="KW-0560">Oxidoreductase</keyword>
<dbReference type="AlphaFoldDB" id="A0A9N9PES7"/>
<organism evidence="9 10">
    <name type="scientific">Dentiscutata erythropus</name>
    <dbReference type="NCBI Taxonomy" id="1348616"/>
    <lineage>
        <taxon>Eukaryota</taxon>
        <taxon>Fungi</taxon>
        <taxon>Fungi incertae sedis</taxon>
        <taxon>Mucoromycota</taxon>
        <taxon>Glomeromycotina</taxon>
        <taxon>Glomeromycetes</taxon>
        <taxon>Diversisporales</taxon>
        <taxon>Gigasporaceae</taxon>
        <taxon>Dentiscutata</taxon>
    </lineage>
</organism>
<accession>A0A9N9PES7</accession>
<evidence type="ECO:0000313" key="10">
    <source>
        <dbReference type="Proteomes" id="UP000789405"/>
    </source>
</evidence>
<dbReference type="GO" id="GO:0071949">
    <property type="term" value="F:FAD binding"/>
    <property type="evidence" value="ECO:0007669"/>
    <property type="project" value="TreeGrafter"/>
</dbReference>
<dbReference type="Pfam" id="PF00970">
    <property type="entry name" value="FAD_binding_6"/>
    <property type="match status" value="1"/>
</dbReference>
<dbReference type="InterPro" id="IPR039261">
    <property type="entry name" value="FNR_nucleotide-bd"/>
</dbReference>
<feature type="non-terminal residue" evidence="9">
    <location>
        <position position="1"/>
    </location>
</feature>
<feature type="non-terminal residue" evidence="9">
    <location>
        <position position="175"/>
    </location>
</feature>
<evidence type="ECO:0000256" key="2">
    <source>
        <dbReference type="ARBA" id="ARBA00006105"/>
    </source>
</evidence>
<comment type="caution">
    <text evidence="9">The sequence shown here is derived from an EMBL/GenBank/DDBJ whole genome shotgun (WGS) entry which is preliminary data.</text>
</comment>
<dbReference type="PANTHER" id="PTHR19370:SF185">
    <property type="entry name" value="NADH-CYTOCHROME B5 REDUCTASE"/>
    <property type="match status" value="1"/>
</dbReference>
<dbReference type="EMBL" id="CAJVPY010050021">
    <property type="protein sequence ID" value="CAG8813359.1"/>
    <property type="molecule type" value="Genomic_DNA"/>
</dbReference>
<dbReference type="InterPro" id="IPR001433">
    <property type="entry name" value="OxRdtase_FAD/NAD-bd"/>
</dbReference>
<feature type="domain" description="Oxidoreductase FAD/NAD(P)-binding" evidence="7">
    <location>
        <begin position="110"/>
        <end position="165"/>
    </location>
</feature>
<feature type="binding site" evidence="6">
    <location>
        <position position="49"/>
    </location>
    <ligand>
        <name>FAD</name>
        <dbReference type="ChEBI" id="CHEBI:57692"/>
    </ligand>
</feature>
<protein>
    <submittedName>
        <fullName evidence="9">1142_t:CDS:1</fullName>
    </submittedName>
</protein>
<name>A0A9N9PES7_9GLOM</name>
<feature type="binding site" evidence="6">
    <location>
        <position position="50"/>
    </location>
    <ligand>
        <name>FAD</name>
        <dbReference type="ChEBI" id="CHEBI:57692"/>
    </ligand>
</feature>
<gene>
    <name evidence="9" type="ORF">DERYTH_LOCUS25787</name>
</gene>
<dbReference type="Proteomes" id="UP000789405">
    <property type="component" value="Unassembled WGS sequence"/>
</dbReference>
<feature type="binding site" evidence="6">
    <location>
        <position position="16"/>
    </location>
    <ligand>
        <name>FAD</name>
        <dbReference type="ChEBI" id="CHEBI:57692"/>
    </ligand>
</feature>
<comment type="similarity">
    <text evidence="2">Belongs to the flavoprotein pyridine nucleotide cytochrome reductase family.</text>
</comment>
<reference evidence="9" key="1">
    <citation type="submission" date="2021-06" db="EMBL/GenBank/DDBJ databases">
        <authorList>
            <person name="Kallberg Y."/>
            <person name="Tangrot J."/>
            <person name="Rosling A."/>
        </authorList>
    </citation>
    <scope>NUCLEOTIDE SEQUENCE</scope>
    <source>
        <strain evidence="9">MA453B</strain>
    </source>
</reference>
<dbReference type="OrthoDB" id="432685at2759"/>
<dbReference type="CDD" id="cd06183">
    <property type="entry name" value="cyt_b5_reduct_like"/>
    <property type="match status" value="1"/>
</dbReference>
<dbReference type="GO" id="GO:0016491">
    <property type="term" value="F:oxidoreductase activity"/>
    <property type="evidence" value="ECO:0007669"/>
    <property type="project" value="UniProtKB-KW"/>
</dbReference>
<evidence type="ECO:0000256" key="5">
    <source>
        <dbReference type="ARBA" id="ARBA00023002"/>
    </source>
</evidence>
<feature type="binding site" evidence="6">
    <location>
        <position position="18"/>
    </location>
    <ligand>
        <name>FAD</name>
        <dbReference type="ChEBI" id="CHEBI:57692"/>
    </ligand>
</feature>
<sequence length="175" mass="19997">NHFLIRAMINEQIVIRSYTPIKISSEYFDLLINVYLKNTYPNYPNGGLMSQHMDELHIGDCIEVKGPLGVFTYNGYGQYQIKNGTKETLHKCKKISLICGGSDEIAICDKRFKVYYTLDDPPNDWPYVKGYISKAIIHKRLHAPMKDSQSIVLTCGPQPMLDFACIQNLKKVGFK</sequence>
<dbReference type="SUPFAM" id="SSF63380">
    <property type="entry name" value="Riboflavin synthase domain-like"/>
    <property type="match status" value="1"/>
</dbReference>
<proteinExistence type="inferred from homology"/>
<keyword evidence="3 6" id="KW-0285">Flavoprotein</keyword>
<keyword evidence="10" id="KW-1185">Reference proteome</keyword>
<dbReference type="PANTHER" id="PTHR19370">
    <property type="entry name" value="NADH-CYTOCHROME B5 REDUCTASE"/>
    <property type="match status" value="1"/>
</dbReference>
<dbReference type="Gene3D" id="3.40.50.80">
    <property type="entry name" value="Nucleotide-binding domain of ferredoxin-NADP reductase (FNR) module"/>
    <property type="match status" value="1"/>
</dbReference>